<reference evidence="4 5" key="1">
    <citation type="submission" date="2023-07" db="EMBL/GenBank/DDBJ databases">
        <title>Sequencing the genomes of 1000 actinobacteria strains.</title>
        <authorList>
            <person name="Klenk H.-P."/>
        </authorList>
    </citation>
    <scope>NUCLEOTIDE SEQUENCE [LARGE SCALE GENOMIC DNA]</scope>
    <source>
        <strain evidence="4 5">DSM 44711</strain>
    </source>
</reference>
<dbReference type="SMART" id="SM00342">
    <property type="entry name" value="HTH_ARAC"/>
    <property type="match status" value="1"/>
</dbReference>
<evidence type="ECO:0000313" key="4">
    <source>
        <dbReference type="EMBL" id="MDR7320698.1"/>
    </source>
</evidence>
<dbReference type="SUPFAM" id="SSF46689">
    <property type="entry name" value="Homeodomain-like"/>
    <property type="match status" value="1"/>
</dbReference>
<accession>A0AAE4CS24</accession>
<organism evidence="4 5">
    <name type="scientific">Catenuloplanes niger</name>
    <dbReference type="NCBI Taxonomy" id="587534"/>
    <lineage>
        <taxon>Bacteria</taxon>
        <taxon>Bacillati</taxon>
        <taxon>Actinomycetota</taxon>
        <taxon>Actinomycetes</taxon>
        <taxon>Micromonosporales</taxon>
        <taxon>Micromonosporaceae</taxon>
        <taxon>Catenuloplanes</taxon>
    </lineage>
</organism>
<keyword evidence="5" id="KW-1185">Reference proteome</keyword>
<dbReference type="Pfam" id="PF12833">
    <property type="entry name" value="HTH_18"/>
    <property type="match status" value="1"/>
</dbReference>
<gene>
    <name evidence="4" type="ORF">J2S44_000948</name>
</gene>
<keyword evidence="1" id="KW-0805">Transcription regulation</keyword>
<dbReference type="PANTHER" id="PTHR47893">
    <property type="entry name" value="REGULATORY PROTEIN PCHR"/>
    <property type="match status" value="1"/>
</dbReference>
<dbReference type="PROSITE" id="PS01124">
    <property type="entry name" value="HTH_ARAC_FAMILY_2"/>
    <property type="match status" value="1"/>
</dbReference>
<dbReference type="InterPro" id="IPR009057">
    <property type="entry name" value="Homeodomain-like_sf"/>
</dbReference>
<evidence type="ECO:0000256" key="1">
    <source>
        <dbReference type="ARBA" id="ARBA00023015"/>
    </source>
</evidence>
<dbReference type="GO" id="GO:0043565">
    <property type="term" value="F:sequence-specific DNA binding"/>
    <property type="evidence" value="ECO:0007669"/>
    <property type="project" value="InterPro"/>
</dbReference>
<dbReference type="EMBL" id="JAVDYC010000001">
    <property type="protein sequence ID" value="MDR7320698.1"/>
    <property type="molecule type" value="Genomic_DNA"/>
</dbReference>
<dbReference type="PANTHER" id="PTHR47893:SF1">
    <property type="entry name" value="REGULATORY PROTEIN PCHR"/>
    <property type="match status" value="1"/>
</dbReference>
<feature type="domain" description="HTH araC/xylS-type" evidence="3">
    <location>
        <begin position="192"/>
        <end position="289"/>
    </location>
</feature>
<name>A0AAE4CS24_9ACTN</name>
<dbReference type="InterPro" id="IPR018060">
    <property type="entry name" value="HTH_AraC"/>
</dbReference>
<evidence type="ECO:0000259" key="3">
    <source>
        <dbReference type="PROSITE" id="PS01124"/>
    </source>
</evidence>
<sequence length="289" mass="31201">MSSALDSFRRRWAAVMGESFRLPAFTPSTVAGFRGTILASRVHDVAISSVRDAPAFNTAKLPDVSAGKVRLWIVRQGAWALEERHGVTRTVRAGEFLLHRGALERFHSEPGANSLHIVMPAGALAAPTACGAASTPEIRMVAAHAEMVRTMSTTLGPAGLQAARDTLVELAGAVPRGAFDDVEPLLAPALAEAAKRLADSRLLDRELSAVTLAREFNVSVRTLQRAFARTGESVASYIRHRRLDRARRDVAAGTLTITEVAARWHFADGSHLTRAFKKRFGHAPSATLR</sequence>
<proteinExistence type="predicted"/>
<dbReference type="RefSeq" id="WP_310409319.1">
    <property type="nucleotide sequence ID" value="NZ_JAVDYC010000001.1"/>
</dbReference>
<comment type="caution">
    <text evidence="4">The sequence shown here is derived from an EMBL/GenBank/DDBJ whole genome shotgun (WGS) entry which is preliminary data.</text>
</comment>
<dbReference type="InterPro" id="IPR053142">
    <property type="entry name" value="PchR_regulatory_protein"/>
</dbReference>
<dbReference type="Proteomes" id="UP001183629">
    <property type="component" value="Unassembled WGS sequence"/>
</dbReference>
<dbReference type="Gene3D" id="1.10.10.60">
    <property type="entry name" value="Homeodomain-like"/>
    <property type="match status" value="1"/>
</dbReference>
<keyword evidence="4" id="KW-0238">DNA-binding</keyword>
<dbReference type="GO" id="GO:0003700">
    <property type="term" value="F:DNA-binding transcription factor activity"/>
    <property type="evidence" value="ECO:0007669"/>
    <property type="project" value="InterPro"/>
</dbReference>
<evidence type="ECO:0000313" key="5">
    <source>
        <dbReference type="Proteomes" id="UP001183629"/>
    </source>
</evidence>
<dbReference type="AlphaFoldDB" id="A0AAE4CS24"/>
<protein>
    <submittedName>
        <fullName evidence="4">AraC-like DNA-binding protein</fullName>
    </submittedName>
</protein>
<evidence type="ECO:0000256" key="2">
    <source>
        <dbReference type="ARBA" id="ARBA00023163"/>
    </source>
</evidence>
<keyword evidence="2" id="KW-0804">Transcription</keyword>